<comment type="subcellular location">
    <subcellularLocation>
        <location evidence="1">Cell membrane</location>
        <topology evidence="1">Multi-pass membrane protein</topology>
    </subcellularLocation>
</comment>
<organism evidence="9 10">
    <name type="scientific">Asanoa siamensis</name>
    <dbReference type="NCBI Taxonomy" id="926357"/>
    <lineage>
        <taxon>Bacteria</taxon>
        <taxon>Bacillati</taxon>
        <taxon>Actinomycetota</taxon>
        <taxon>Actinomycetes</taxon>
        <taxon>Micromonosporales</taxon>
        <taxon>Micromonosporaceae</taxon>
        <taxon>Asanoa</taxon>
    </lineage>
</organism>
<reference evidence="9 10" key="1">
    <citation type="submission" date="2021-01" db="EMBL/GenBank/DDBJ databases">
        <title>Whole genome shotgun sequence of Asanoa siamensis NBRC 107932.</title>
        <authorList>
            <person name="Komaki H."/>
            <person name="Tamura T."/>
        </authorList>
    </citation>
    <scope>NUCLEOTIDE SEQUENCE [LARGE SCALE GENOMIC DNA]</scope>
    <source>
        <strain evidence="9 10">NBRC 107932</strain>
    </source>
</reference>
<dbReference type="RefSeq" id="WP_203717261.1">
    <property type="nucleotide sequence ID" value="NZ_BONE01000060.1"/>
</dbReference>
<evidence type="ECO:0000256" key="4">
    <source>
        <dbReference type="ARBA" id="ARBA00022692"/>
    </source>
</evidence>
<evidence type="ECO:0000256" key="5">
    <source>
        <dbReference type="ARBA" id="ARBA00022989"/>
    </source>
</evidence>
<feature type="transmembrane region" description="Helical" evidence="7">
    <location>
        <begin position="128"/>
        <end position="147"/>
    </location>
</feature>
<comment type="similarity">
    <text evidence="2">Belongs to the EccD/Snm4 family.</text>
</comment>
<evidence type="ECO:0000256" key="1">
    <source>
        <dbReference type="ARBA" id="ARBA00004651"/>
    </source>
</evidence>
<evidence type="ECO:0000259" key="8">
    <source>
        <dbReference type="Pfam" id="PF19053"/>
    </source>
</evidence>
<evidence type="ECO:0000256" key="7">
    <source>
        <dbReference type="SAM" id="Phobius"/>
    </source>
</evidence>
<evidence type="ECO:0000313" key="10">
    <source>
        <dbReference type="Proteomes" id="UP000604117"/>
    </source>
</evidence>
<feature type="domain" description="EccD-like transmembrane" evidence="8">
    <location>
        <begin position="126"/>
        <end position="468"/>
    </location>
</feature>
<dbReference type="Gene3D" id="3.10.20.90">
    <property type="entry name" value="Phosphatidylinositol 3-kinase Catalytic Subunit, Chain A, domain 1"/>
    <property type="match status" value="1"/>
</dbReference>
<feature type="transmembrane region" description="Helical" evidence="7">
    <location>
        <begin position="153"/>
        <end position="172"/>
    </location>
</feature>
<dbReference type="InterPro" id="IPR006707">
    <property type="entry name" value="T7SS_EccD"/>
</dbReference>
<keyword evidence="5 7" id="KW-1133">Transmembrane helix</keyword>
<dbReference type="EMBL" id="BONE01000060">
    <property type="protein sequence ID" value="GIF76385.1"/>
    <property type="molecule type" value="Genomic_DNA"/>
</dbReference>
<evidence type="ECO:0000256" key="2">
    <source>
        <dbReference type="ARBA" id="ARBA00006162"/>
    </source>
</evidence>
<dbReference type="PIRSF" id="PIRSF017804">
    <property type="entry name" value="Secretion_EccD1"/>
    <property type="match status" value="1"/>
</dbReference>
<accession>A0ABQ4CYM2</accession>
<dbReference type="InterPro" id="IPR044049">
    <property type="entry name" value="EccD_transm"/>
</dbReference>
<proteinExistence type="inferred from homology"/>
<feature type="transmembrane region" description="Helical" evidence="7">
    <location>
        <begin position="241"/>
        <end position="263"/>
    </location>
</feature>
<feature type="transmembrane region" description="Helical" evidence="7">
    <location>
        <begin position="328"/>
        <end position="348"/>
    </location>
</feature>
<feature type="transmembrane region" description="Helical" evidence="7">
    <location>
        <begin position="184"/>
        <end position="204"/>
    </location>
</feature>
<dbReference type="InterPro" id="IPR024962">
    <property type="entry name" value="YukD-like"/>
</dbReference>
<name>A0ABQ4CYM2_9ACTN</name>
<evidence type="ECO:0000313" key="9">
    <source>
        <dbReference type="EMBL" id="GIF76385.1"/>
    </source>
</evidence>
<feature type="transmembrane region" description="Helical" evidence="7">
    <location>
        <begin position="354"/>
        <end position="370"/>
    </location>
</feature>
<keyword evidence="6 7" id="KW-0472">Membrane</keyword>
<feature type="transmembrane region" description="Helical" evidence="7">
    <location>
        <begin position="407"/>
        <end position="428"/>
    </location>
</feature>
<gene>
    <name evidence="9" type="ORF">Asi02nite_59030</name>
</gene>
<evidence type="ECO:0000256" key="6">
    <source>
        <dbReference type="ARBA" id="ARBA00023136"/>
    </source>
</evidence>
<feature type="transmembrane region" description="Helical" evidence="7">
    <location>
        <begin position="269"/>
        <end position="287"/>
    </location>
</feature>
<keyword evidence="4 7" id="KW-0812">Transmembrane</keyword>
<dbReference type="Proteomes" id="UP000604117">
    <property type="component" value="Unassembled WGS sequence"/>
</dbReference>
<sequence>MDEEDIVAGAPTAGSSRVTIVAPKTRVDLALPSDVPLGDVLPTLLRFAGDRLADEPDGRYGWSLARLAGPALDIAQSPAQLEIRDGELLYLRPRGGEQPEPVFDDVVDAIATATRMRPGRWSASSTKVFGLGLGAAALVGGAVALALTGPPRGVAPAIALVLALLLLATSAVAARGFGDHRNGLLLALVSMVYAAVGGLTLFAGDRGLGALAAPDLLVCAAAVVFVSAVAGSAAVAAYGQVFLAATAAAFGLGVAAAICMIFGATPAGAASIVLALALVVVPAMPMMSYRLAGLPVPTVPSGTDDLRSDTETVDGARVLRLAERADDLLAGMLGAVGLIAAGSAIALVTTGGTAGYALCAALGLLLFMRARWFISIAQRLPLLGAGVIAIAALAVAGFVDASMVGRLALIVVGLLVVAAISVGAALGAGRRQSPLLGRTVDILEILLILGILPLVVWASGLYGWIRAIRES</sequence>
<protein>
    <submittedName>
        <fullName evidence="9">Type VII secretion integral membrane protein EccD</fullName>
    </submittedName>
</protein>
<feature type="transmembrane region" description="Helical" evidence="7">
    <location>
        <begin position="440"/>
        <end position="465"/>
    </location>
</feature>
<keyword evidence="3" id="KW-1003">Cell membrane</keyword>
<comment type="caution">
    <text evidence="9">The sequence shown here is derived from an EMBL/GenBank/DDBJ whole genome shotgun (WGS) entry which is preliminary data.</text>
</comment>
<dbReference type="Pfam" id="PF19053">
    <property type="entry name" value="EccD"/>
    <property type="match status" value="1"/>
</dbReference>
<feature type="transmembrane region" description="Helical" evidence="7">
    <location>
        <begin position="210"/>
        <end position="229"/>
    </location>
</feature>
<dbReference type="Pfam" id="PF08817">
    <property type="entry name" value="YukD"/>
    <property type="match status" value="1"/>
</dbReference>
<feature type="transmembrane region" description="Helical" evidence="7">
    <location>
        <begin position="382"/>
        <end position="401"/>
    </location>
</feature>
<evidence type="ECO:0000256" key="3">
    <source>
        <dbReference type="ARBA" id="ARBA00022475"/>
    </source>
</evidence>
<dbReference type="NCBIfam" id="TIGR03920">
    <property type="entry name" value="T7SS_EccD"/>
    <property type="match status" value="1"/>
</dbReference>
<keyword evidence="10" id="KW-1185">Reference proteome</keyword>